<dbReference type="Proteomes" id="UP000295117">
    <property type="component" value="Unassembled WGS sequence"/>
</dbReference>
<protein>
    <submittedName>
        <fullName evidence="2">Uncharacterized protein</fullName>
    </submittedName>
</protein>
<organism evidence="2 3">
    <name type="scientific">Mycobacteroides salmoniphilum</name>
    <dbReference type="NCBI Taxonomy" id="404941"/>
    <lineage>
        <taxon>Bacteria</taxon>
        <taxon>Bacillati</taxon>
        <taxon>Actinomycetota</taxon>
        <taxon>Actinomycetes</taxon>
        <taxon>Mycobacteriales</taxon>
        <taxon>Mycobacteriaceae</taxon>
        <taxon>Mycobacteroides</taxon>
    </lineage>
</organism>
<name>A0A4R8RY90_9MYCO</name>
<accession>A0A4R8RY90</accession>
<evidence type="ECO:0000313" key="3">
    <source>
        <dbReference type="Proteomes" id="UP000295117"/>
    </source>
</evidence>
<dbReference type="RefSeq" id="WP_134071988.1">
    <property type="nucleotide sequence ID" value="NZ_PECH01000008.1"/>
</dbReference>
<gene>
    <name evidence="2" type="ORF">DE4585_03273</name>
</gene>
<proteinExistence type="predicted"/>
<dbReference type="AlphaFoldDB" id="A0A4R8RY90"/>
<comment type="caution">
    <text evidence="2">The sequence shown here is derived from an EMBL/GenBank/DDBJ whole genome shotgun (WGS) entry which is preliminary data.</text>
</comment>
<evidence type="ECO:0000256" key="1">
    <source>
        <dbReference type="SAM" id="MobiDB-lite"/>
    </source>
</evidence>
<dbReference type="EMBL" id="PECH01000008">
    <property type="protein sequence ID" value="TDZ79527.1"/>
    <property type="molecule type" value="Genomic_DNA"/>
</dbReference>
<feature type="region of interest" description="Disordered" evidence="1">
    <location>
        <begin position="1"/>
        <end position="27"/>
    </location>
</feature>
<evidence type="ECO:0000313" key="2">
    <source>
        <dbReference type="EMBL" id="TDZ79527.1"/>
    </source>
</evidence>
<sequence length="154" mass="16455">MVDEAPASGRDPQLARRGSGTDPDNGADEILNRVHRVLHPVLPVTREADSALTADYEGTLTSIRAVTIAPGLDVVSLSQVLAWDVAVNAKSRHLVDGLAQRSLFGNILLISKGRKADVLLRYNFPATEITDEALVTLLLMVFSTGADARKALGN</sequence>
<reference evidence="2 3" key="1">
    <citation type="journal article" date="2019" name="Sci. Rep.">
        <title>Extended insight into the Mycobacterium chelonae-abscessus complex through whole genome sequencing of Mycobacterium salmoniphilum outbreak and Mycobacterium salmoniphilum-like strains.</title>
        <authorList>
            <person name="Behra P.R.K."/>
            <person name="Das S."/>
            <person name="Pettersson B.M.F."/>
            <person name="Shirreff L."/>
            <person name="DuCote T."/>
            <person name="Jacobsson K.G."/>
            <person name="Ennis D.G."/>
            <person name="Kirsebom L.A."/>
        </authorList>
    </citation>
    <scope>NUCLEOTIDE SEQUENCE [LARGE SCALE GENOMIC DNA]</scope>
    <source>
        <strain evidence="2 3">DE 4585</strain>
    </source>
</reference>